<accession>D7CRX8</accession>
<feature type="domain" description="FAD-binding" evidence="3">
    <location>
        <begin position="7"/>
        <end position="332"/>
    </location>
</feature>
<evidence type="ECO:0000259" key="3">
    <source>
        <dbReference type="Pfam" id="PF01494"/>
    </source>
</evidence>
<protein>
    <submittedName>
        <fullName evidence="4">Monooxygenase FAD-binding protein</fullName>
    </submittedName>
</protein>
<keyword evidence="4" id="KW-0503">Monooxygenase</keyword>
<dbReference type="HOGENOM" id="CLU_009665_20_0_0"/>
<dbReference type="PRINTS" id="PR00420">
    <property type="entry name" value="RNGMNOXGNASE"/>
</dbReference>
<dbReference type="GO" id="GO:0071949">
    <property type="term" value="F:FAD binding"/>
    <property type="evidence" value="ECO:0007669"/>
    <property type="project" value="InterPro"/>
</dbReference>
<reference evidence="4 5" key="2">
    <citation type="journal article" date="2011" name="Stand. Genomic Sci.">
        <title>Complete genome sequence of Truepera radiovictrix type strain (RQ-24).</title>
        <authorList>
            <person name="Ivanova N."/>
            <person name="Rohde C."/>
            <person name="Munk C."/>
            <person name="Nolan M."/>
            <person name="Lucas S."/>
            <person name="Del Rio T.G."/>
            <person name="Tice H."/>
            <person name="Deshpande S."/>
            <person name="Cheng J.F."/>
            <person name="Tapia R."/>
            <person name="Han C."/>
            <person name="Goodwin L."/>
            <person name="Pitluck S."/>
            <person name="Liolios K."/>
            <person name="Mavromatis K."/>
            <person name="Mikhailova N."/>
            <person name="Pati A."/>
            <person name="Chen A."/>
            <person name="Palaniappan K."/>
            <person name="Land M."/>
            <person name="Hauser L."/>
            <person name="Chang Y.J."/>
            <person name="Jeffries C.D."/>
            <person name="Brambilla E."/>
            <person name="Rohde M."/>
            <person name="Goker M."/>
            <person name="Tindall B.J."/>
            <person name="Woyke T."/>
            <person name="Bristow J."/>
            <person name="Eisen J.A."/>
            <person name="Markowitz V."/>
            <person name="Hugenholtz P."/>
            <person name="Kyrpides N.C."/>
            <person name="Klenk H.P."/>
            <person name="Lapidus A."/>
        </authorList>
    </citation>
    <scope>NUCLEOTIDE SEQUENCE [LARGE SCALE GENOMIC DNA]</scope>
    <source>
        <strain evidence="5">DSM 17093 / CIP 108686 / LMG 22925 / RQ-24</strain>
    </source>
</reference>
<dbReference type="Gene3D" id="3.30.70.2450">
    <property type="match status" value="1"/>
</dbReference>
<dbReference type="AlphaFoldDB" id="D7CRX8"/>
<dbReference type="RefSeq" id="WP_013178670.1">
    <property type="nucleotide sequence ID" value="NC_014221.1"/>
</dbReference>
<dbReference type="KEGG" id="tra:Trad_2195"/>
<dbReference type="GO" id="GO:0019622">
    <property type="term" value="P:3-(3-hydroxy)phenylpropionate catabolic process"/>
    <property type="evidence" value="ECO:0007669"/>
    <property type="project" value="TreeGrafter"/>
</dbReference>
<evidence type="ECO:0000256" key="1">
    <source>
        <dbReference type="ARBA" id="ARBA00023002"/>
    </source>
</evidence>
<keyword evidence="2" id="KW-0472">Membrane</keyword>
<dbReference type="Pfam" id="PF01494">
    <property type="entry name" value="FAD_binding_3"/>
    <property type="match status" value="1"/>
</dbReference>
<keyword evidence="2" id="KW-1133">Transmembrane helix</keyword>
<keyword evidence="5" id="KW-1185">Reference proteome</keyword>
<evidence type="ECO:0000313" key="5">
    <source>
        <dbReference type="Proteomes" id="UP000000379"/>
    </source>
</evidence>
<dbReference type="STRING" id="649638.Trad_2195"/>
<keyword evidence="2" id="KW-0812">Transmembrane</keyword>
<gene>
    <name evidence="4" type="ordered locus">Trad_2195</name>
</gene>
<dbReference type="PANTHER" id="PTHR43476">
    <property type="entry name" value="3-(3-HYDROXY-PHENYL)PROPIONATE/3-HYDROXYCINNAMIC ACID HYDROXYLASE"/>
    <property type="match status" value="1"/>
</dbReference>
<organism evidence="4 5">
    <name type="scientific">Truepera radiovictrix (strain DSM 17093 / CIP 108686 / LMG 22925 / RQ-24)</name>
    <dbReference type="NCBI Taxonomy" id="649638"/>
    <lineage>
        <taxon>Bacteria</taxon>
        <taxon>Thermotogati</taxon>
        <taxon>Deinococcota</taxon>
        <taxon>Deinococci</taxon>
        <taxon>Trueperales</taxon>
        <taxon>Trueperaceae</taxon>
        <taxon>Truepera</taxon>
    </lineage>
</organism>
<dbReference type="EMBL" id="CP002049">
    <property type="protein sequence ID" value="ADI15306.1"/>
    <property type="molecule type" value="Genomic_DNA"/>
</dbReference>
<feature type="transmembrane region" description="Helical" evidence="2">
    <location>
        <begin position="9"/>
        <end position="30"/>
    </location>
</feature>
<dbReference type="InterPro" id="IPR002938">
    <property type="entry name" value="FAD-bd"/>
</dbReference>
<dbReference type="GO" id="GO:0008688">
    <property type="term" value="F:3-(3-hydroxyphenyl)propionate hydroxylase activity"/>
    <property type="evidence" value="ECO:0007669"/>
    <property type="project" value="TreeGrafter"/>
</dbReference>
<proteinExistence type="predicted"/>
<sequence>MASKLDAEVLIVGGGPVGLFMALCLARLGIACQVLERTTAPTDHSRAIGVHPPSLERLELLGLAQAFVREGVRVARGHLFVGGRVLGTLEFATCAPPYPFVLTLPQTRTEALLRARLQALAPGALRCGFEVTGLTQGARGVALRGLERGDPKTLRAAFVVAADGKRSLVRRLLGVPFRGGPYPDTYLMGDTHDTTRLGTDAALYFTRAGLVESFPLPGGVRRWVVKTPTLLKGASPELLERLVWERVSERAEAHTNTMLSAFGVQRFTAARFVKGRVCLVGDAAHVLSPIGGQGMNLGWLGAWTLAEALQEALRGDAAGLARYDHLHRRAARLATWRATFNTLMGRATPLDGLRNALAWTILHTPLRATFARVFTMRGL</sequence>
<reference evidence="5" key="1">
    <citation type="submission" date="2010-05" db="EMBL/GenBank/DDBJ databases">
        <title>The complete genome of Truepera radiovictris DSM 17093.</title>
        <authorList>
            <consortium name="US DOE Joint Genome Institute (JGI-PGF)"/>
            <person name="Lucas S."/>
            <person name="Copeland A."/>
            <person name="Lapidus A."/>
            <person name="Glavina del Rio T."/>
            <person name="Dalin E."/>
            <person name="Tice H."/>
            <person name="Bruce D."/>
            <person name="Goodwin L."/>
            <person name="Pitluck S."/>
            <person name="Kyrpides N."/>
            <person name="Mavromatis K."/>
            <person name="Ovchinnikova G."/>
            <person name="Munk A.C."/>
            <person name="Detter J.C."/>
            <person name="Han C."/>
            <person name="Tapia R."/>
            <person name="Land M."/>
            <person name="Hauser L."/>
            <person name="Markowitz V."/>
            <person name="Cheng J.-F."/>
            <person name="Hugenholtz P."/>
            <person name="Woyke T."/>
            <person name="Wu D."/>
            <person name="Tindall B."/>
            <person name="Pomrenke H.G."/>
            <person name="Brambilla E."/>
            <person name="Klenk H.-P."/>
            <person name="Eisen J.A."/>
        </authorList>
    </citation>
    <scope>NUCLEOTIDE SEQUENCE [LARGE SCALE GENOMIC DNA]</scope>
    <source>
        <strain evidence="5">DSM 17093 / CIP 108686 / LMG 22925 / RQ-24</strain>
    </source>
</reference>
<dbReference type="SUPFAM" id="SSF51905">
    <property type="entry name" value="FAD/NAD(P)-binding domain"/>
    <property type="match status" value="1"/>
</dbReference>
<dbReference type="InterPro" id="IPR050631">
    <property type="entry name" value="PheA/TfdB_FAD_monoxygenase"/>
</dbReference>
<dbReference type="PANTHER" id="PTHR43476:SF3">
    <property type="entry name" value="FAD-BINDING MONOOXYGENASE"/>
    <property type="match status" value="1"/>
</dbReference>
<keyword evidence="1" id="KW-0560">Oxidoreductase</keyword>
<dbReference type="Proteomes" id="UP000000379">
    <property type="component" value="Chromosome"/>
</dbReference>
<name>D7CRX8_TRURR</name>
<dbReference type="eggNOG" id="COG0654">
    <property type="taxonomic scope" value="Bacteria"/>
</dbReference>
<dbReference type="Gene3D" id="3.50.50.60">
    <property type="entry name" value="FAD/NAD(P)-binding domain"/>
    <property type="match status" value="1"/>
</dbReference>
<dbReference type="InterPro" id="IPR036188">
    <property type="entry name" value="FAD/NAD-bd_sf"/>
</dbReference>
<evidence type="ECO:0000313" key="4">
    <source>
        <dbReference type="EMBL" id="ADI15306.1"/>
    </source>
</evidence>
<evidence type="ECO:0000256" key="2">
    <source>
        <dbReference type="SAM" id="Phobius"/>
    </source>
</evidence>
<dbReference type="OrthoDB" id="9766816at2"/>